<keyword evidence="1" id="KW-0812">Transmembrane</keyword>
<evidence type="ECO:0008006" key="4">
    <source>
        <dbReference type="Google" id="ProtNLM"/>
    </source>
</evidence>
<dbReference type="InterPro" id="IPR052706">
    <property type="entry name" value="Membrane-Transporter-like"/>
</dbReference>
<protein>
    <recommendedName>
        <fullName evidence="4">SLC26A/SulP transporter domain-containing protein</fullName>
    </recommendedName>
</protein>
<evidence type="ECO:0000313" key="3">
    <source>
        <dbReference type="Proteomes" id="UP000002872"/>
    </source>
</evidence>
<reference evidence="2" key="1">
    <citation type="submission" date="2011-01" db="EMBL/GenBank/DDBJ databases">
        <title>The Genome Sequence of Nematocida parisii strain ERTm3.</title>
        <authorList>
            <consortium name="The Broad Institute Genome Sequencing Platform"/>
            <consortium name="The Broad Institute Genome Sequencing Center for Infectious Disease"/>
            <person name="Cuomo C."/>
            <person name="Troemel E."/>
            <person name="Young S.K."/>
            <person name="Zeng Q."/>
            <person name="Gargeya S."/>
            <person name="Fitzgerald M."/>
            <person name="Haas B."/>
            <person name="Abouelleil A."/>
            <person name="Alvarado L."/>
            <person name="Arachchi H.M."/>
            <person name="Berlin A."/>
            <person name="Chapman S.B."/>
            <person name="Gearin G."/>
            <person name="Goldberg J."/>
            <person name="Griggs A."/>
            <person name="Gujja S."/>
            <person name="Hansen M."/>
            <person name="Heiman D."/>
            <person name="Howarth C."/>
            <person name="Larimer J."/>
            <person name="Lui A."/>
            <person name="MacDonald P.J.P."/>
            <person name="McCowen C."/>
            <person name="Montmayeur A."/>
            <person name="Murphy C."/>
            <person name="Neiman D."/>
            <person name="Pearson M."/>
            <person name="Priest M."/>
            <person name="Roberts A."/>
            <person name="Saif S."/>
            <person name="Shea T."/>
            <person name="Sisk P."/>
            <person name="Stolte C."/>
            <person name="Sykes S."/>
            <person name="Wortman J."/>
            <person name="Nusbaum C."/>
            <person name="Birren B."/>
        </authorList>
    </citation>
    <scope>NUCLEOTIDE SEQUENCE</scope>
    <source>
        <strain evidence="2">ERTm3</strain>
    </source>
</reference>
<feature type="transmembrane region" description="Helical" evidence="1">
    <location>
        <begin position="145"/>
        <end position="167"/>
    </location>
</feature>
<feature type="transmembrane region" description="Helical" evidence="1">
    <location>
        <begin position="365"/>
        <end position="395"/>
    </location>
</feature>
<dbReference type="VEuPathDB" id="MicrosporidiaDB:NEQG_02685"/>
<proteinExistence type="predicted"/>
<keyword evidence="3" id="KW-1185">Reference proteome</keyword>
<feature type="transmembrane region" description="Helical" evidence="1">
    <location>
        <begin position="341"/>
        <end position="359"/>
    </location>
</feature>
<dbReference type="OMA" id="YIYSTIW"/>
<dbReference type="PANTHER" id="PTHR43310">
    <property type="entry name" value="SULFATE TRANSPORTER YBAR-RELATED"/>
    <property type="match status" value="1"/>
</dbReference>
<feature type="transmembrane region" description="Helical" evidence="1">
    <location>
        <begin position="116"/>
        <end position="133"/>
    </location>
</feature>
<dbReference type="Proteomes" id="UP000002872">
    <property type="component" value="Unassembled WGS sequence"/>
</dbReference>
<keyword evidence="1" id="KW-0472">Membrane</keyword>
<dbReference type="OrthoDB" id="409725at2759"/>
<name>I3ED19_NEMP3</name>
<evidence type="ECO:0000256" key="1">
    <source>
        <dbReference type="SAM" id="Phobius"/>
    </source>
</evidence>
<sequence length="413" mass="44385">MYVMTVGEKMFSTAGAFPGAEAHITSAFLFVIASCISQILFFALSSYASGVISSPISESFAHVQVMHESLAAQVPPNKVFTNLFVCLAVSALITSAGFFLMYVFRAERVIRRIPSGMSMALFVSIGFLCVSYANERVLAAEMPKIQRIVAVAGFNIIGMAVTVFFYACKKRAPIVTRYSVLWVGIAFTAVFYISAYLCGETLSSLLGKGWLLSDPRKPVKLSVPNLVFSYIDVKTVLNQLPAILKIAAMNLLQFPINFPPAKAQTGRTACARNELFANGVCNAATSLFGCSTQVLPSSTIAVYESGSRSTIDTLLFAMALVFSLGLGYQCLLYIPFAVFDMLFLCLGMNIVLQSGIDAYNEGWGVLAIVSGVSLVSVVSNSVLCGAAVGATFYGVKYMLHRIAKPSPLIPSDV</sequence>
<dbReference type="AlphaFoldDB" id="I3ED19"/>
<gene>
    <name evidence="2" type="ORF">NEQG_02685</name>
</gene>
<dbReference type="EMBL" id="GL870890">
    <property type="protein sequence ID" value="EIJ87116.1"/>
    <property type="molecule type" value="Genomic_DNA"/>
</dbReference>
<dbReference type="InParanoid" id="I3ED19"/>
<feature type="transmembrane region" description="Helical" evidence="1">
    <location>
        <begin position="314"/>
        <end position="334"/>
    </location>
</feature>
<dbReference type="STRING" id="935791.I3ED19"/>
<dbReference type="HOGENOM" id="CLU_049063_0_0_1"/>
<feature type="transmembrane region" description="Helical" evidence="1">
    <location>
        <begin position="179"/>
        <end position="197"/>
    </location>
</feature>
<feature type="transmembrane region" description="Helical" evidence="1">
    <location>
        <begin position="79"/>
        <end position="104"/>
    </location>
</feature>
<feature type="transmembrane region" description="Helical" evidence="1">
    <location>
        <begin position="27"/>
        <end position="48"/>
    </location>
</feature>
<dbReference type="PANTHER" id="PTHR43310:SF4">
    <property type="entry name" value="AFR304WP"/>
    <property type="match status" value="1"/>
</dbReference>
<evidence type="ECO:0000313" key="2">
    <source>
        <dbReference type="EMBL" id="EIJ87116.1"/>
    </source>
</evidence>
<organism evidence="2 3">
    <name type="scientific">Nematocida parisii (strain ERTm3)</name>
    <name type="common">Nematode killer fungus</name>
    <dbReference type="NCBI Taxonomy" id="935791"/>
    <lineage>
        <taxon>Eukaryota</taxon>
        <taxon>Fungi</taxon>
        <taxon>Fungi incertae sedis</taxon>
        <taxon>Microsporidia</taxon>
        <taxon>Nematocida</taxon>
    </lineage>
</organism>
<accession>I3ED19</accession>
<keyword evidence="1" id="KW-1133">Transmembrane helix</keyword>